<accession>A0ABR0AXC5</accession>
<reference evidence="1 2" key="1">
    <citation type="journal article" date="2023" name="Nucleic Acids Res.">
        <title>The hologenome of Daphnia magna reveals possible DNA methylation and microbiome-mediated evolution of the host genome.</title>
        <authorList>
            <person name="Chaturvedi A."/>
            <person name="Li X."/>
            <person name="Dhandapani V."/>
            <person name="Marshall H."/>
            <person name="Kissane S."/>
            <person name="Cuenca-Cambronero M."/>
            <person name="Asole G."/>
            <person name="Calvet F."/>
            <person name="Ruiz-Romero M."/>
            <person name="Marangio P."/>
            <person name="Guigo R."/>
            <person name="Rago D."/>
            <person name="Mirbahai L."/>
            <person name="Eastwood N."/>
            <person name="Colbourne J.K."/>
            <person name="Zhou J."/>
            <person name="Mallon E."/>
            <person name="Orsini L."/>
        </authorList>
    </citation>
    <scope>NUCLEOTIDE SEQUENCE [LARGE SCALE GENOMIC DNA]</scope>
    <source>
        <strain evidence="1">LRV0_1</strain>
    </source>
</reference>
<keyword evidence="2" id="KW-1185">Reference proteome</keyword>
<proteinExistence type="predicted"/>
<sequence>MKKTSREWGLYGKLFQTSAVCDSPCIFILRVSRTDPPLSVITCVLDSDFSAPNKTFGAMPHFNRLQSRRKKKKGEEATLI</sequence>
<gene>
    <name evidence="1" type="ORF">OUZ56_022749</name>
</gene>
<evidence type="ECO:0000313" key="1">
    <source>
        <dbReference type="EMBL" id="KAK4029787.1"/>
    </source>
</evidence>
<evidence type="ECO:0000313" key="2">
    <source>
        <dbReference type="Proteomes" id="UP001234178"/>
    </source>
</evidence>
<name>A0ABR0AXC5_9CRUS</name>
<dbReference type="EMBL" id="JAOYFB010000039">
    <property type="protein sequence ID" value="KAK4029787.1"/>
    <property type="molecule type" value="Genomic_DNA"/>
</dbReference>
<protein>
    <submittedName>
        <fullName evidence="1">Uncharacterized protein</fullName>
    </submittedName>
</protein>
<organism evidence="1 2">
    <name type="scientific">Daphnia magna</name>
    <dbReference type="NCBI Taxonomy" id="35525"/>
    <lineage>
        <taxon>Eukaryota</taxon>
        <taxon>Metazoa</taxon>
        <taxon>Ecdysozoa</taxon>
        <taxon>Arthropoda</taxon>
        <taxon>Crustacea</taxon>
        <taxon>Branchiopoda</taxon>
        <taxon>Diplostraca</taxon>
        <taxon>Cladocera</taxon>
        <taxon>Anomopoda</taxon>
        <taxon>Daphniidae</taxon>
        <taxon>Daphnia</taxon>
    </lineage>
</organism>
<dbReference type="Proteomes" id="UP001234178">
    <property type="component" value="Unassembled WGS sequence"/>
</dbReference>
<comment type="caution">
    <text evidence="1">The sequence shown here is derived from an EMBL/GenBank/DDBJ whole genome shotgun (WGS) entry which is preliminary data.</text>
</comment>